<dbReference type="AlphaFoldDB" id="A3KAT4"/>
<proteinExistence type="predicted"/>
<evidence type="ECO:0000313" key="2">
    <source>
        <dbReference type="Proteomes" id="UP000005713"/>
    </source>
</evidence>
<evidence type="ECO:0000313" key="1">
    <source>
        <dbReference type="EMBL" id="EBA05730.1"/>
    </source>
</evidence>
<dbReference type="Pfam" id="PF10712">
    <property type="entry name" value="NAD-GH"/>
    <property type="match status" value="1"/>
</dbReference>
<reference evidence="1 2" key="1">
    <citation type="submission" date="2006-06" db="EMBL/GenBank/DDBJ databases">
        <authorList>
            <person name="Moran M.A."/>
            <person name="Ferriera S."/>
            <person name="Johnson J."/>
            <person name="Kravitz S."/>
            <person name="Beeson K."/>
            <person name="Sutton G."/>
            <person name="Rogers Y.-H."/>
            <person name="Friedman R."/>
            <person name="Frazier M."/>
            <person name="Venter J.C."/>
        </authorList>
    </citation>
    <scope>NUCLEOTIDE SEQUENCE [LARGE SCALE GENOMIC DNA]</scope>
    <source>
        <strain evidence="1 2">E-37</strain>
    </source>
</reference>
<keyword evidence="2" id="KW-1185">Reference proteome</keyword>
<sequence>MDARLQLVSCNVVLLQIVFQRGNRQLDGFDGRRIDLVAMLLDRLLGRVDEAFRLVLRLDKLLAGLVAFGVFLGFADHPVDVLIRQTARRLDRDLLFLVGALVLGTDGHDAVGVDVEGHFDLRHAARCRRDILEVELAEHLVVGSHLAFTLEHADRHGVLVVLCGREDLGLLRRDRRVAVDQAGEHATQRFDTQRQRRHVEQNHVLDVTLQNTGLDGGAHGDDFVRVHALVRLLAEELGHFFHDLRHTGLTADQNDLVDVGGGQARVLQGRLTRLDRRLDEIADEAFQLRAGQLHHEVQRRAAGAHRDERLVDLGLRRGRQLDLRLLGRFLQTLERHLVLAEVDGVLFLELVREVVDDPHVEVFTAEERVAVGRFHFEQAVIDLQDGHVEGAAAEVIHGNGLRILLVQTIGQRGRRRLVDDAQHFEAGDLARVLRRLTLSVVEVRRNGDDRLRDFLAQIGLGGLFHLLQRVRRDLAGRILLAADLDPCVAVAAVDDLVRNDVLVLRHLGVGGATADQALHGKDGVLRVRHRLTLRGLADQPLVFGETNDRRRRPRAFGIFDHPGLAAIHDGDAGVGGPEVDANYLTHVFDPFIKFRRYREALDPFRHPRPALVDAGGGPASAFGGYIRRPSPFAKRPRRANLRGFGPCGAMNTRQILGRPFSRRQM</sequence>
<dbReference type="eggNOG" id="ENOG502Z9JM">
    <property type="taxonomic scope" value="Bacteria"/>
</dbReference>
<protein>
    <submittedName>
        <fullName evidence="1">Putative NAD-specific glutamate dehydrogenase encoded in antisense gene pair with dnaKJ</fullName>
    </submittedName>
</protein>
<dbReference type="InterPro" id="IPR019651">
    <property type="entry name" value="Glutamate_DH_NAD-spec"/>
</dbReference>
<accession>A3KAT4</accession>
<gene>
    <name evidence="1" type="ORF">SSE37_18417</name>
</gene>
<dbReference type="EMBL" id="AAYA01000025">
    <property type="protein sequence ID" value="EBA05730.1"/>
    <property type="molecule type" value="Genomic_DNA"/>
</dbReference>
<organism evidence="1 2">
    <name type="scientific">Sagittula stellata (strain ATCC 700073 / DSM 11524 / E-37)</name>
    <dbReference type="NCBI Taxonomy" id="388399"/>
    <lineage>
        <taxon>Bacteria</taxon>
        <taxon>Pseudomonadati</taxon>
        <taxon>Pseudomonadota</taxon>
        <taxon>Alphaproteobacteria</taxon>
        <taxon>Rhodobacterales</taxon>
        <taxon>Roseobacteraceae</taxon>
        <taxon>Sagittula</taxon>
    </lineage>
</organism>
<dbReference type="Proteomes" id="UP000005713">
    <property type="component" value="Unassembled WGS sequence"/>
</dbReference>
<name>A3KAT4_SAGS3</name>
<comment type="caution">
    <text evidence="1">The sequence shown here is derived from an EMBL/GenBank/DDBJ whole genome shotgun (WGS) entry which is preliminary data.</text>
</comment>